<dbReference type="AlphaFoldDB" id="A0AAV1MRV1"/>
<sequence length="142" mass="15975">MEDEGGEAVHVGCLGVSHTSYSPNPKQIGFRHRRKPSVWPSPRRLLRRNPINRQHMAIGYGMDYGLATANLKLRYYESCTWCVGGRFRTSTPSINPPMGPTSWLNRPVPLPDNLSSDEAKLRSCNYTQTFLLSVAPLAKNLF</sequence>
<comment type="caution">
    <text evidence="1">The sequence shown here is derived from an EMBL/GenBank/DDBJ whole genome shotgun (WGS) entry which is preliminary data.</text>
</comment>
<accession>A0AAV1MRV1</accession>
<dbReference type="EMBL" id="CAWUFR010000001">
    <property type="protein sequence ID" value="CAK6949629.1"/>
    <property type="molecule type" value="Genomic_DNA"/>
</dbReference>
<dbReference type="Proteomes" id="UP001314229">
    <property type="component" value="Unassembled WGS sequence"/>
</dbReference>
<keyword evidence="2" id="KW-1185">Reference proteome</keyword>
<name>A0AAV1MRV1_SCOSC</name>
<evidence type="ECO:0000313" key="1">
    <source>
        <dbReference type="EMBL" id="CAK6949629.1"/>
    </source>
</evidence>
<proteinExistence type="predicted"/>
<gene>
    <name evidence="1" type="ORF">FSCOSCO3_A015068</name>
</gene>
<protein>
    <submittedName>
        <fullName evidence="1">Unnamed protein product</fullName>
    </submittedName>
</protein>
<organism evidence="1 2">
    <name type="scientific">Scomber scombrus</name>
    <name type="common">Atlantic mackerel</name>
    <name type="synonym">Scomber vernalis</name>
    <dbReference type="NCBI Taxonomy" id="13677"/>
    <lineage>
        <taxon>Eukaryota</taxon>
        <taxon>Metazoa</taxon>
        <taxon>Chordata</taxon>
        <taxon>Craniata</taxon>
        <taxon>Vertebrata</taxon>
        <taxon>Euteleostomi</taxon>
        <taxon>Actinopterygii</taxon>
        <taxon>Neopterygii</taxon>
        <taxon>Teleostei</taxon>
        <taxon>Neoteleostei</taxon>
        <taxon>Acanthomorphata</taxon>
        <taxon>Pelagiaria</taxon>
        <taxon>Scombriformes</taxon>
        <taxon>Scombridae</taxon>
        <taxon>Scomber</taxon>
    </lineage>
</organism>
<evidence type="ECO:0000313" key="2">
    <source>
        <dbReference type="Proteomes" id="UP001314229"/>
    </source>
</evidence>
<reference evidence="1 2" key="1">
    <citation type="submission" date="2024-01" db="EMBL/GenBank/DDBJ databases">
        <authorList>
            <person name="Alioto T."/>
            <person name="Alioto T."/>
            <person name="Gomez Garrido J."/>
        </authorList>
    </citation>
    <scope>NUCLEOTIDE SEQUENCE [LARGE SCALE GENOMIC DNA]</scope>
</reference>